<dbReference type="CDD" id="cd09269">
    <property type="entry name" value="deoxyribose_mutarotase"/>
    <property type="match status" value="1"/>
</dbReference>
<dbReference type="InterPro" id="IPR027839">
    <property type="entry name" value="DUF4432"/>
</dbReference>
<gene>
    <name evidence="1" type="ORF">JTE88_08510</name>
</gene>
<dbReference type="Proteomes" id="UP000602653">
    <property type="component" value="Chromosome"/>
</dbReference>
<organism evidence="1 2">
    <name type="scientific">Arcanobacterium phocisimile</name>
    <dbReference type="NCBI Taxonomy" id="1302235"/>
    <lineage>
        <taxon>Bacteria</taxon>
        <taxon>Bacillati</taxon>
        <taxon>Actinomycetota</taxon>
        <taxon>Actinomycetes</taxon>
        <taxon>Actinomycetales</taxon>
        <taxon>Actinomycetaceae</taxon>
        <taxon>Arcanobacterium</taxon>
    </lineage>
</organism>
<dbReference type="InterPro" id="IPR014718">
    <property type="entry name" value="GH-type_carb-bd"/>
</dbReference>
<evidence type="ECO:0000313" key="1">
    <source>
        <dbReference type="EMBL" id="QRV02100.1"/>
    </source>
</evidence>
<dbReference type="Pfam" id="PF14486">
    <property type="entry name" value="DUF4432"/>
    <property type="match status" value="1"/>
</dbReference>
<dbReference type="Gene3D" id="2.70.98.10">
    <property type="match status" value="1"/>
</dbReference>
<accession>A0ABX7IH90</accession>
<protein>
    <submittedName>
        <fullName evidence="1">Aldose 1-epimerase family protein</fullName>
    </submittedName>
</protein>
<proteinExistence type="predicted"/>
<sequence>MLTIPLHRNQFTDVWQLIVASEHIKVQSFRYATGIETLRLDNSRGYIEILPFMGQIIWDAEFDHTSLRMTNMFSCPQPCQEIVDTYGCFAFHSGLLSAGCPSPADDHPLHGEFPCATMDEAWLEIDDDGTVRVVSSYEYVQGFGHHYWAVPHVEMRPDSAMFDIGMKVTNLSKYAPMPLQYMCHMNYAFVENGVMSENLPAGAFQLRRSVPAHVTPTPRWSEINEQILAGDIDASSLAQAKEFDPEIVFFADDLPQYGERVECELAGENGVVFRTEFSSEELPVATRWILYNADQQVAAFVIPGTSRPEGFLAACEAGTLIELGAGQTRTFTVTTGIKE</sequence>
<evidence type="ECO:0000313" key="2">
    <source>
        <dbReference type="Proteomes" id="UP000602653"/>
    </source>
</evidence>
<name>A0ABX7IH90_9ACTO</name>
<keyword evidence="2" id="KW-1185">Reference proteome</keyword>
<reference evidence="1 2" key="1">
    <citation type="submission" date="2021-02" db="EMBL/GenBank/DDBJ databases">
        <title>Complete Genome Sequence of Arcanobacterium phocisimile strain DSM 26142T from a harbour seal.</title>
        <authorList>
            <person name="Borowiak M."/>
            <person name="Alssahen M."/>
            <person name="Malorny B."/>
            <person name="Laemmler C."/>
            <person name="Siebert U."/>
            <person name="Ploetz M."/>
            <person name="Abdulmawjood A."/>
        </authorList>
    </citation>
    <scope>NUCLEOTIDE SEQUENCE [LARGE SCALE GENOMIC DNA]</scope>
    <source>
        <strain evidence="1 2">DSM 26142</strain>
    </source>
</reference>
<dbReference type="EMBL" id="CP070228">
    <property type="protein sequence ID" value="QRV02100.1"/>
    <property type="molecule type" value="Genomic_DNA"/>
</dbReference>